<dbReference type="Proteomes" id="UP000784294">
    <property type="component" value="Unassembled WGS sequence"/>
</dbReference>
<dbReference type="GO" id="GO:0033588">
    <property type="term" value="C:elongator holoenzyme complex"/>
    <property type="evidence" value="ECO:0007669"/>
    <property type="project" value="InterPro"/>
</dbReference>
<keyword evidence="3" id="KW-1185">Reference proteome</keyword>
<protein>
    <recommendedName>
        <fullName evidence="1">ELP1 first N-terminal beta-propeller domain-containing protein</fullName>
    </recommendedName>
</protein>
<dbReference type="AlphaFoldDB" id="A0A3S5AGM7"/>
<evidence type="ECO:0000313" key="2">
    <source>
        <dbReference type="EMBL" id="VEL36620.1"/>
    </source>
</evidence>
<sequence>MALSDGEFSLWDDHRCEIAWRADGRYYAVSSFEMSKQENGSAKHVRRLRTFTGSGNIYATLKSSFNLEPGICWHPKLNLIALSRRRSDRGLDIVFFELNCQLHGEFSLFPDLTGEVPYYIEVIKFNQTGDLLAVLSLHTTYAGACSSKLTKNFEFWLRVN</sequence>
<dbReference type="PANTHER" id="PTHR12747">
    <property type="entry name" value="ELONGATOR COMPLEX PROTEIN 1"/>
    <property type="match status" value="1"/>
</dbReference>
<gene>
    <name evidence="2" type="ORF">PXEA_LOCUS30060</name>
</gene>
<reference evidence="2" key="1">
    <citation type="submission" date="2018-11" db="EMBL/GenBank/DDBJ databases">
        <authorList>
            <consortium name="Pathogen Informatics"/>
        </authorList>
    </citation>
    <scope>NUCLEOTIDE SEQUENCE</scope>
</reference>
<dbReference type="InterPro" id="IPR006849">
    <property type="entry name" value="Elp1"/>
</dbReference>
<evidence type="ECO:0000313" key="3">
    <source>
        <dbReference type="Proteomes" id="UP000784294"/>
    </source>
</evidence>
<comment type="caution">
    <text evidence="2">The sequence shown here is derived from an EMBL/GenBank/DDBJ whole genome shotgun (WGS) entry which is preliminary data.</text>
</comment>
<feature type="domain" description="ELP1 first N-terminal beta-propeller" evidence="1">
    <location>
        <begin position="4"/>
        <end position="136"/>
    </location>
</feature>
<dbReference type="Pfam" id="PF04762">
    <property type="entry name" value="Beta-prop_ELP1_1st"/>
    <property type="match status" value="1"/>
</dbReference>
<dbReference type="EMBL" id="CAAALY010252732">
    <property type="protein sequence ID" value="VEL36620.1"/>
    <property type="molecule type" value="Genomic_DNA"/>
</dbReference>
<dbReference type="InterPro" id="IPR056164">
    <property type="entry name" value="Beta-prop_ELP1_1st"/>
</dbReference>
<accession>A0A3S5AGM7</accession>
<dbReference type="UniPathway" id="UPA00988"/>
<dbReference type="OrthoDB" id="40048at2759"/>
<dbReference type="SUPFAM" id="SSF82171">
    <property type="entry name" value="DPP6 N-terminal domain-like"/>
    <property type="match status" value="1"/>
</dbReference>
<proteinExistence type="predicted"/>
<organism evidence="2 3">
    <name type="scientific">Protopolystoma xenopodis</name>
    <dbReference type="NCBI Taxonomy" id="117903"/>
    <lineage>
        <taxon>Eukaryota</taxon>
        <taxon>Metazoa</taxon>
        <taxon>Spiralia</taxon>
        <taxon>Lophotrochozoa</taxon>
        <taxon>Platyhelminthes</taxon>
        <taxon>Monogenea</taxon>
        <taxon>Polyopisthocotylea</taxon>
        <taxon>Polystomatidea</taxon>
        <taxon>Polystomatidae</taxon>
        <taxon>Protopolystoma</taxon>
    </lineage>
</organism>
<dbReference type="PANTHER" id="PTHR12747:SF0">
    <property type="entry name" value="ELONGATOR COMPLEX PROTEIN 1"/>
    <property type="match status" value="1"/>
</dbReference>
<dbReference type="GO" id="GO:0002926">
    <property type="term" value="P:tRNA wobble base 5-methoxycarbonylmethyl-2-thiouridinylation"/>
    <property type="evidence" value="ECO:0007669"/>
    <property type="project" value="TreeGrafter"/>
</dbReference>
<dbReference type="GO" id="GO:0005829">
    <property type="term" value="C:cytosol"/>
    <property type="evidence" value="ECO:0007669"/>
    <property type="project" value="TreeGrafter"/>
</dbReference>
<name>A0A3S5AGM7_9PLAT</name>
<dbReference type="GO" id="GO:0000049">
    <property type="term" value="F:tRNA binding"/>
    <property type="evidence" value="ECO:0007669"/>
    <property type="project" value="TreeGrafter"/>
</dbReference>
<evidence type="ECO:0000259" key="1">
    <source>
        <dbReference type="Pfam" id="PF04762"/>
    </source>
</evidence>